<accession>A0A7W5EYN6</accession>
<proteinExistence type="predicted"/>
<reference evidence="1 2" key="1">
    <citation type="submission" date="2020-08" db="EMBL/GenBank/DDBJ databases">
        <title>Genomic Encyclopedia of Type Strains, Phase III (KMG-III): the genomes of soil and plant-associated and newly described type strains.</title>
        <authorList>
            <person name="Whitman W."/>
        </authorList>
    </citation>
    <scope>NUCLEOTIDE SEQUENCE [LARGE SCALE GENOMIC DNA]</scope>
    <source>
        <strain evidence="1 2">CECT 3237</strain>
    </source>
</reference>
<name>A0A7W5EYN6_9ACTN</name>
<dbReference type="RefSeq" id="WP_229844782.1">
    <property type="nucleotide sequence ID" value="NZ_BMUP01000001.1"/>
</dbReference>
<keyword evidence="2" id="KW-1185">Reference proteome</keyword>
<gene>
    <name evidence="1" type="ORF">FHS41_000074</name>
</gene>
<organism evidence="1 2">
    <name type="scientific">Streptomyces violarus</name>
    <dbReference type="NCBI Taxonomy" id="67380"/>
    <lineage>
        <taxon>Bacteria</taxon>
        <taxon>Bacillati</taxon>
        <taxon>Actinomycetota</taxon>
        <taxon>Actinomycetes</taxon>
        <taxon>Kitasatosporales</taxon>
        <taxon>Streptomycetaceae</taxon>
        <taxon>Streptomyces</taxon>
    </lineage>
</organism>
<dbReference type="Proteomes" id="UP000572907">
    <property type="component" value="Unassembled WGS sequence"/>
</dbReference>
<evidence type="ECO:0000313" key="2">
    <source>
        <dbReference type="Proteomes" id="UP000572907"/>
    </source>
</evidence>
<evidence type="ECO:0000313" key="1">
    <source>
        <dbReference type="EMBL" id="MBB3073605.1"/>
    </source>
</evidence>
<dbReference type="EMBL" id="JACHXE010000001">
    <property type="protein sequence ID" value="MBB3073605.1"/>
    <property type="molecule type" value="Genomic_DNA"/>
</dbReference>
<sequence length="50" mass="5890">MTLYALEEYGARFAELAQWTLDQRPSAQDIIGHPLRTYDDWVSENIDSFR</sequence>
<dbReference type="AlphaFoldDB" id="A0A7W5EYN6"/>
<protein>
    <submittedName>
        <fullName evidence="1">Uncharacterized protein</fullName>
    </submittedName>
</protein>
<comment type="caution">
    <text evidence="1">The sequence shown here is derived from an EMBL/GenBank/DDBJ whole genome shotgun (WGS) entry which is preliminary data.</text>
</comment>